<dbReference type="GO" id="GO:0046685">
    <property type="term" value="P:response to arsenic-containing substance"/>
    <property type="evidence" value="ECO:0007669"/>
    <property type="project" value="InterPro"/>
</dbReference>
<dbReference type="InterPro" id="IPR010712">
    <property type="entry name" value="Arsenical-R_ArsD"/>
</dbReference>
<gene>
    <name evidence="1" type="ORF">SAMN02745163_01937</name>
</gene>
<dbReference type="RefSeq" id="WP_072986471.1">
    <property type="nucleotide sequence ID" value="NZ_FQZB01000008.1"/>
</dbReference>
<reference evidence="1 2" key="1">
    <citation type="submission" date="2016-11" db="EMBL/GenBank/DDBJ databases">
        <authorList>
            <person name="Jaros S."/>
            <person name="Januszkiewicz K."/>
            <person name="Wedrychowicz H."/>
        </authorList>
    </citation>
    <scope>NUCLEOTIDE SEQUENCE [LARGE SCALE GENOMIC DNA]</scope>
    <source>
        <strain evidence="1 2">DSM 21758</strain>
    </source>
</reference>
<dbReference type="GO" id="GO:0003677">
    <property type="term" value="F:DNA binding"/>
    <property type="evidence" value="ECO:0007669"/>
    <property type="project" value="InterPro"/>
</dbReference>
<evidence type="ECO:0000313" key="2">
    <source>
        <dbReference type="Proteomes" id="UP000184310"/>
    </source>
</evidence>
<dbReference type="AlphaFoldDB" id="A0A1M6J7D5"/>
<sequence length="123" mass="13726">MKKMIIFDPAMCCSTGVCGPSIDTELLRVATVLNSLKKHGMSIERYNLTSNPQMFVDNKIINELLNSEGIDILPVTIVDGKVIKTKAYLTNKEFCEALEVPETYLKTTIEIKKKQCCCKDGCC</sequence>
<dbReference type="Pfam" id="PF06953">
    <property type="entry name" value="ArsD"/>
    <property type="match status" value="1"/>
</dbReference>
<name>A0A1M6J7D5_9CLOT</name>
<dbReference type="EMBL" id="FQZB01000008">
    <property type="protein sequence ID" value="SHJ42633.1"/>
    <property type="molecule type" value="Genomic_DNA"/>
</dbReference>
<dbReference type="NCBIfam" id="NF033727">
    <property type="entry name" value="chaperon_ArsD"/>
    <property type="match status" value="1"/>
</dbReference>
<evidence type="ECO:0000313" key="1">
    <source>
        <dbReference type="EMBL" id="SHJ42633.1"/>
    </source>
</evidence>
<dbReference type="Proteomes" id="UP000184310">
    <property type="component" value="Unassembled WGS sequence"/>
</dbReference>
<protein>
    <submittedName>
        <fullName evidence="1">Arsenical resistance operon trans-acting repressor ArsD</fullName>
    </submittedName>
</protein>
<keyword evidence="2" id="KW-1185">Reference proteome</keyword>
<accession>A0A1M6J7D5</accession>
<proteinExistence type="predicted"/>
<dbReference type="STRING" id="1121302.SAMN02745163_01937"/>
<organism evidence="1 2">
    <name type="scientific">Clostridium cavendishii DSM 21758</name>
    <dbReference type="NCBI Taxonomy" id="1121302"/>
    <lineage>
        <taxon>Bacteria</taxon>
        <taxon>Bacillati</taxon>
        <taxon>Bacillota</taxon>
        <taxon>Clostridia</taxon>
        <taxon>Eubacteriales</taxon>
        <taxon>Clostridiaceae</taxon>
        <taxon>Clostridium</taxon>
    </lineage>
</organism>
<dbReference type="OrthoDB" id="9801358at2"/>
<dbReference type="Gene3D" id="3.40.30.10">
    <property type="entry name" value="Glutaredoxin"/>
    <property type="match status" value="1"/>
</dbReference>
<dbReference type="GO" id="GO:0045892">
    <property type="term" value="P:negative regulation of DNA-templated transcription"/>
    <property type="evidence" value="ECO:0007669"/>
    <property type="project" value="InterPro"/>
</dbReference>